<dbReference type="Proteomes" id="UP001219934">
    <property type="component" value="Unassembled WGS sequence"/>
</dbReference>
<gene>
    <name evidence="1" type="ORF">JOQ06_017880</name>
</gene>
<accession>A0AAD6AHD1</accession>
<protein>
    <recommendedName>
        <fullName evidence="3">Reverse transcriptase domain-containing protein</fullName>
    </recommendedName>
</protein>
<comment type="caution">
    <text evidence="1">The sequence shown here is derived from an EMBL/GenBank/DDBJ whole genome shotgun (WGS) entry which is preliminary data.</text>
</comment>
<sequence>MLRCSTPEMQGTVLKLFNVILQSGCFPDIWCKGLISPIHKNGDKSDPNNYRGICVSSCLDREVKCLLYADDLVLLSPTEQGLQQQLDIVDQYCKNWALA</sequence>
<name>A0AAD6AHD1_9TELE</name>
<evidence type="ECO:0000313" key="1">
    <source>
        <dbReference type="EMBL" id="KAJ4925143.1"/>
    </source>
</evidence>
<proteinExistence type="predicted"/>
<reference evidence="1" key="1">
    <citation type="submission" date="2022-11" db="EMBL/GenBank/DDBJ databases">
        <title>Chromosome-level genome of Pogonophryne albipinna.</title>
        <authorList>
            <person name="Jo E."/>
        </authorList>
    </citation>
    <scope>NUCLEOTIDE SEQUENCE</scope>
    <source>
        <strain evidence="1">SGF0006</strain>
        <tissue evidence="1">Muscle</tissue>
    </source>
</reference>
<keyword evidence="2" id="KW-1185">Reference proteome</keyword>
<evidence type="ECO:0000313" key="2">
    <source>
        <dbReference type="Proteomes" id="UP001219934"/>
    </source>
</evidence>
<dbReference type="AlphaFoldDB" id="A0AAD6AHD1"/>
<evidence type="ECO:0008006" key="3">
    <source>
        <dbReference type="Google" id="ProtNLM"/>
    </source>
</evidence>
<organism evidence="1 2">
    <name type="scientific">Pogonophryne albipinna</name>
    <dbReference type="NCBI Taxonomy" id="1090488"/>
    <lineage>
        <taxon>Eukaryota</taxon>
        <taxon>Metazoa</taxon>
        <taxon>Chordata</taxon>
        <taxon>Craniata</taxon>
        <taxon>Vertebrata</taxon>
        <taxon>Euteleostomi</taxon>
        <taxon>Actinopterygii</taxon>
        <taxon>Neopterygii</taxon>
        <taxon>Teleostei</taxon>
        <taxon>Neoteleostei</taxon>
        <taxon>Acanthomorphata</taxon>
        <taxon>Eupercaria</taxon>
        <taxon>Perciformes</taxon>
        <taxon>Notothenioidei</taxon>
        <taxon>Pogonophryne</taxon>
    </lineage>
</organism>
<dbReference type="EMBL" id="JAPTMU010000021">
    <property type="protein sequence ID" value="KAJ4925143.1"/>
    <property type="molecule type" value="Genomic_DNA"/>
</dbReference>
<feature type="non-terminal residue" evidence="1">
    <location>
        <position position="1"/>
    </location>
</feature>